<gene>
    <name evidence="2" type="ORF">ENX03_09100</name>
</gene>
<evidence type="ECO:0000313" key="2">
    <source>
        <dbReference type="EMBL" id="HFT94069.1"/>
    </source>
</evidence>
<dbReference type="SUPFAM" id="SSF53067">
    <property type="entry name" value="Actin-like ATPase domain"/>
    <property type="match status" value="1"/>
</dbReference>
<reference evidence="2" key="1">
    <citation type="journal article" date="2020" name="mSystems">
        <title>Genome- and Community-Level Interaction Insights into Carbon Utilization and Element Cycling Functions of Hydrothermarchaeota in Hydrothermal Sediment.</title>
        <authorList>
            <person name="Zhou Z."/>
            <person name="Liu Y."/>
            <person name="Xu W."/>
            <person name="Pan J."/>
            <person name="Luo Z.H."/>
            <person name="Li M."/>
        </authorList>
    </citation>
    <scope>NUCLEOTIDE SEQUENCE [LARGE SCALE GENOMIC DNA]</scope>
    <source>
        <strain evidence="2">SpSt-902</strain>
    </source>
</reference>
<comment type="caution">
    <text evidence="2">The sequence shown here is derived from an EMBL/GenBank/DDBJ whole genome shotgun (WGS) entry which is preliminary data.</text>
</comment>
<name>A0A7C3QW39_9BACT</name>
<evidence type="ECO:0000256" key="1">
    <source>
        <dbReference type="SAM" id="Coils"/>
    </source>
</evidence>
<feature type="coiled-coil region" evidence="1">
    <location>
        <begin position="319"/>
        <end position="370"/>
    </location>
</feature>
<dbReference type="AlphaFoldDB" id="A0A7C3QW39"/>
<dbReference type="Gene3D" id="3.30.420.380">
    <property type="match status" value="1"/>
</dbReference>
<accession>A0A7C3QW39</accession>
<proteinExistence type="predicted"/>
<keyword evidence="1" id="KW-0175">Coiled coil</keyword>
<sequence>MASSRFWILTPRSGDMKNQAYRRVKKIWLPEPPSFLRLPVREMITPRQGQPDGHHDPLHDKPVPAASVLLWPTELSISGASRIPGIPRSELSGAVAGELESLLPWNIEDCQIAVHATRIPQGWGVYAWATPRRWLENALTALAGYGIDPKHIIPESAALLAFRASDPTPRPQTEFLLATGENRHLVMTIRDGLPLRESVVTITPDKKGTPPWMDLLVASAIMDPPDKAFLWTGPGREEHLGDAGNLVLPDPERQEEERNSVAVGQWIAKNVTTNPPPDFRNGSLAFRKDREDLFYHSRNLGIVAMALVTLILADAWLHVRALENRVEQTRKVLVSLAGKILAPGPVVEPLSQLNARKNALEKQKRILSRGSDIIAILKDIAGAPAPDIPFELVSLSIGKKSVTISGKTVSFQNVDRIRASLMKTPHIRSLVVQSARLDIDRKTVAFRLGGTHD</sequence>
<dbReference type="EMBL" id="DTMM01000195">
    <property type="protein sequence ID" value="HFT94069.1"/>
    <property type="molecule type" value="Genomic_DNA"/>
</dbReference>
<organism evidence="2">
    <name type="scientific">Leptospirillum ferriphilum</name>
    <dbReference type="NCBI Taxonomy" id="178606"/>
    <lineage>
        <taxon>Bacteria</taxon>
        <taxon>Pseudomonadati</taxon>
        <taxon>Nitrospirota</taxon>
        <taxon>Nitrospiria</taxon>
        <taxon>Nitrospirales</taxon>
        <taxon>Nitrospiraceae</taxon>
        <taxon>Leptospirillum</taxon>
    </lineage>
</organism>
<dbReference type="InterPro" id="IPR043129">
    <property type="entry name" value="ATPase_NBD"/>
</dbReference>
<evidence type="ECO:0008006" key="3">
    <source>
        <dbReference type="Google" id="ProtNLM"/>
    </source>
</evidence>
<protein>
    <recommendedName>
        <fullName evidence="3">GspL periplasmic domain-containing protein</fullName>
    </recommendedName>
</protein>